<evidence type="ECO:0000259" key="1">
    <source>
        <dbReference type="SMART" id="SM00460"/>
    </source>
</evidence>
<proteinExistence type="predicted"/>
<dbReference type="RefSeq" id="WP_282000913.1">
    <property type="nucleotide sequence ID" value="NZ_AP027151.1"/>
</dbReference>
<name>A0ABN6VYV5_9BACT</name>
<evidence type="ECO:0000313" key="3">
    <source>
        <dbReference type="Proteomes" id="UP001317705"/>
    </source>
</evidence>
<dbReference type="SUPFAM" id="SSF54001">
    <property type="entry name" value="Cysteine proteinases"/>
    <property type="match status" value="1"/>
</dbReference>
<feature type="domain" description="Transglutaminase-like" evidence="1">
    <location>
        <begin position="381"/>
        <end position="442"/>
    </location>
</feature>
<dbReference type="Proteomes" id="UP001317705">
    <property type="component" value="Chromosome"/>
</dbReference>
<dbReference type="Pfam" id="PF01841">
    <property type="entry name" value="Transglut_core"/>
    <property type="match status" value="1"/>
</dbReference>
<protein>
    <submittedName>
        <fullName evidence="2">Transglutaminase</fullName>
    </submittedName>
</protein>
<evidence type="ECO:0000313" key="2">
    <source>
        <dbReference type="EMBL" id="BDV44824.1"/>
    </source>
</evidence>
<dbReference type="SMART" id="SM00460">
    <property type="entry name" value="TGc"/>
    <property type="match status" value="1"/>
</dbReference>
<dbReference type="InterPro" id="IPR002931">
    <property type="entry name" value="Transglutaminase-like"/>
</dbReference>
<gene>
    <name evidence="2" type="ORF">GURASL_37470</name>
</gene>
<dbReference type="Gene3D" id="3.10.620.30">
    <property type="match status" value="1"/>
</dbReference>
<dbReference type="EMBL" id="AP027151">
    <property type="protein sequence ID" value="BDV44824.1"/>
    <property type="molecule type" value="Genomic_DNA"/>
</dbReference>
<dbReference type="PANTHER" id="PTHR33490">
    <property type="entry name" value="BLR5614 PROTEIN-RELATED"/>
    <property type="match status" value="1"/>
</dbReference>
<sequence length="487" mass="51989">MAFLRFIIALALMIAAGVLPAAASGASRLPLLAKPPLGEFWFRLSLSGERTGFAEQTIVETADGFAVAAAGSVKMEVLGFSRQAASREEYRVNRDLSLRSFSVAETLDGVPQQLTGEMTAKGVKVIVRTGGEEKEKLLKTRGPVYPPPLVNLYPLIKGVVPGKKYRLQMLDIEAVKLKEVTMIVQGVEALPDGRRVVKFTNDLYPLVDNEVWVDLTGHTVRESVRDGLVETTAEEPQQALRFIACAALARSGSLLDYSLIRVDPPLADPAALRRLVLEITGIPPALPLVQGGGQHAERLADGLVRFSEEPIRPEGGLPPDPASFLGATAQLPVDDPTVKSCLREIVGTEPAPAVQEKLLVRWVAETVKDDAAATADSPLDALKNNKGNSLARARLFVTLARAAGIPSRVVSGIVYLPGKGFLYHSWAESATAEGWRQLDPTFGQLPVDATHVKLVSGDTDADLVALGGVVGMLQVRAVTAEGAAPAR</sequence>
<reference evidence="2 3" key="1">
    <citation type="submission" date="2022-12" db="EMBL/GenBank/DDBJ databases">
        <title>Polyphasic characterization of Geotalea uranireducens NIT-SL11 newly isolated from a complex of sewage sludge and microbially reduced graphene oxide.</title>
        <authorList>
            <person name="Xie L."/>
            <person name="Yoshida N."/>
            <person name="Meng L."/>
        </authorList>
    </citation>
    <scope>NUCLEOTIDE SEQUENCE [LARGE SCALE GENOMIC DNA]</scope>
    <source>
        <strain evidence="2 3">NIT-SL11</strain>
    </source>
</reference>
<accession>A0ABN6VYV5</accession>
<dbReference type="InterPro" id="IPR038765">
    <property type="entry name" value="Papain-like_cys_pep_sf"/>
</dbReference>
<keyword evidence="3" id="KW-1185">Reference proteome</keyword>
<organism evidence="2 3">
    <name type="scientific">Geotalea uraniireducens</name>
    <dbReference type="NCBI Taxonomy" id="351604"/>
    <lineage>
        <taxon>Bacteria</taxon>
        <taxon>Pseudomonadati</taxon>
        <taxon>Thermodesulfobacteriota</taxon>
        <taxon>Desulfuromonadia</taxon>
        <taxon>Geobacterales</taxon>
        <taxon>Geobacteraceae</taxon>
        <taxon>Geotalea</taxon>
    </lineage>
</organism>
<dbReference type="PANTHER" id="PTHR33490:SF3">
    <property type="entry name" value="CONSERVED INTEGRAL MEMBRANE PROTEIN"/>
    <property type="match status" value="1"/>
</dbReference>